<keyword evidence="1" id="KW-0472">Membrane</keyword>
<proteinExistence type="predicted"/>
<dbReference type="InterPro" id="IPR013761">
    <property type="entry name" value="SAM/pointed_sf"/>
</dbReference>
<sequence>MNVSTVQCIENAELFFASSEGMWGREDPLAGFYGDSDEPLHIITKRGFYEQMKARPDVPINEMGHYLEACCLLQASYNTMDSERERTSLVTLLSGLGLNEEEIQCFEEENINLQTFVLLSEYDLIELGISDRAKREAVMKIVHNFRLKGANGEPVSRLGPLSWKDGLMVLKNSSRHLELLCGVMRYLRSQHHIQRRKFSEADGFLDKEWSCSMALLACAAVAVSQAQHTYRELEHLKLKVAATIGDQKAGQHGKTRRLVPVFVATIVLVGVMVWKISRYPLPK</sequence>
<evidence type="ECO:0008006" key="4">
    <source>
        <dbReference type="Google" id="ProtNLM"/>
    </source>
</evidence>
<dbReference type="Gene3D" id="1.10.150.50">
    <property type="entry name" value="Transcription Factor, Ets-1"/>
    <property type="match status" value="1"/>
</dbReference>
<name>A0A6L2PIK3_COPFO</name>
<organism evidence="2 3">
    <name type="scientific">Coptotermes formosanus</name>
    <name type="common">Formosan subterranean termite</name>
    <dbReference type="NCBI Taxonomy" id="36987"/>
    <lineage>
        <taxon>Eukaryota</taxon>
        <taxon>Metazoa</taxon>
        <taxon>Ecdysozoa</taxon>
        <taxon>Arthropoda</taxon>
        <taxon>Hexapoda</taxon>
        <taxon>Insecta</taxon>
        <taxon>Pterygota</taxon>
        <taxon>Neoptera</taxon>
        <taxon>Polyneoptera</taxon>
        <taxon>Dictyoptera</taxon>
        <taxon>Blattodea</taxon>
        <taxon>Blattoidea</taxon>
        <taxon>Termitoidae</taxon>
        <taxon>Rhinotermitidae</taxon>
        <taxon>Coptotermes</taxon>
    </lineage>
</organism>
<dbReference type="AlphaFoldDB" id="A0A6L2PIK3"/>
<gene>
    <name evidence="2" type="ORF">Cfor_07979</name>
</gene>
<comment type="caution">
    <text evidence="2">The sequence shown here is derived from an EMBL/GenBank/DDBJ whole genome shotgun (WGS) entry which is preliminary data.</text>
</comment>
<evidence type="ECO:0000256" key="1">
    <source>
        <dbReference type="SAM" id="Phobius"/>
    </source>
</evidence>
<evidence type="ECO:0000313" key="2">
    <source>
        <dbReference type="EMBL" id="GFG30992.1"/>
    </source>
</evidence>
<dbReference type="Proteomes" id="UP000502823">
    <property type="component" value="Unassembled WGS sequence"/>
</dbReference>
<keyword evidence="3" id="KW-1185">Reference proteome</keyword>
<dbReference type="EMBL" id="BLKM01000273">
    <property type="protein sequence ID" value="GFG30992.1"/>
    <property type="molecule type" value="Genomic_DNA"/>
</dbReference>
<dbReference type="OrthoDB" id="448455at2759"/>
<reference evidence="3" key="1">
    <citation type="submission" date="2020-01" db="EMBL/GenBank/DDBJ databases">
        <title>Draft genome sequence of the Termite Coptotermes fromosanus.</title>
        <authorList>
            <person name="Itakura S."/>
            <person name="Yosikawa Y."/>
            <person name="Umezawa K."/>
        </authorList>
    </citation>
    <scope>NUCLEOTIDE SEQUENCE [LARGE SCALE GENOMIC DNA]</scope>
</reference>
<feature type="transmembrane region" description="Helical" evidence="1">
    <location>
        <begin position="258"/>
        <end position="277"/>
    </location>
</feature>
<accession>A0A6L2PIK3</accession>
<keyword evidence="1" id="KW-1133">Transmembrane helix</keyword>
<dbReference type="InParanoid" id="A0A6L2PIK3"/>
<evidence type="ECO:0000313" key="3">
    <source>
        <dbReference type="Proteomes" id="UP000502823"/>
    </source>
</evidence>
<dbReference type="SUPFAM" id="SSF47769">
    <property type="entry name" value="SAM/Pointed domain"/>
    <property type="match status" value="1"/>
</dbReference>
<keyword evidence="1" id="KW-0812">Transmembrane</keyword>
<protein>
    <recommendedName>
        <fullName evidence="4">SAM domain-containing protein</fullName>
    </recommendedName>
</protein>